<accession>A0A183LAN7</accession>
<sequence length="78" mass="9066">MKTSTSERKLKIQWKTCMQLDDLHFTDHIALLSHIHQQTQMKTMSVATVSASVGFNIHKKKSNMLKYNTQNTNKHNHT</sequence>
<evidence type="ECO:0000313" key="2">
    <source>
        <dbReference type="Proteomes" id="UP000277204"/>
    </source>
</evidence>
<dbReference type="EMBL" id="UZAI01000171">
    <property type="protein sequence ID" value="VDO49486.1"/>
    <property type="molecule type" value="Genomic_DNA"/>
</dbReference>
<name>A0A183LAN7_9TREM</name>
<evidence type="ECO:0000313" key="1">
    <source>
        <dbReference type="EMBL" id="VDO49486.1"/>
    </source>
</evidence>
<reference evidence="1 2" key="1">
    <citation type="submission" date="2018-11" db="EMBL/GenBank/DDBJ databases">
        <authorList>
            <consortium name="Pathogen Informatics"/>
        </authorList>
    </citation>
    <scope>NUCLEOTIDE SEQUENCE [LARGE SCALE GENOMIC DNA]</scope>
    <source>
        <strain evidence="1 2">Zambia</strain>
    </source>
</reference>
<protein>
    <submittedName>
        <fullName evidence="1">Uncharacterized protein</fullName>
    </submittedName>
</protein>
<dbReference type="Proteomes" id="UP000277204">
    <property type="component" value="Unassembled WGS sequence"/>
</dbReference>
<keyword evidence="2" id="KW-1185">Reference proteome</keyword>
<gene>
    <name evidence="1" type="ORF">SMRZ_LOCUS862</name>
</gene>
<proteinExistence type="predicted"/>
<organism evidence="1 2">
    <name type="scientific">Schistosoma margrebowiei</name>
    <dbReference type="NCBI Taxonomy" id="48269"/>
    <lineage>
        <taxon>Eukaryota</taxon>
        <taxon>Metazoa</taxon>
        <taxon>Spiralia</taxon>
        <taxon>Lophotrochozoa</taxon>
        <taxon>Platyhelminthes</taxon>
        <taxon>Trematoda</taxon>
        <taxon>Digenea</taxon>
        <taxon>Strigeidida</taxon>
        <taxon>Schistosomatoidea</taxon>
        <taxon>Schistosomatidae</taxon>
        <taxon>Schistosoma</taxon>
    </lineage>
</organism>
<dbReference type="AlphaFoldDB" id="A0A183LAN7"/>